<dbReference type="AlphaFoldDB" id="A0AAJ1X6E1"/>
<dbReference type="EMBL" id="JANFFA010000003">
    <property type="protein sequence ID" value="MDQ2095119.1"/>
    <property type="molecule type" value="Genomic_DNA"/>
</dbReference>
<sequence>MSARLDAAITAIDAANTADPDTSEGRPAALLYGERMTSEVDRLFPEASDVLRIAARGQHIERWMLPRKDFPEGRAGYLDWRREQGRRHGARVAAIMAEAGYGPEDCERAGVLLRKEGIKRDAEVQALEDVICFVFLKWYFAPFSGTQSPEALDKIVKRTARKMSAEGRARVLEEFDLPEELAVAFRDQEDQGAG</sequence>
<reference evidence="1" key="2">
    <citation type="submission" date="2023-04" db="EMBL/GenBank/DDBJ databases">
        <title>'Rhodoalgimonas zhirmunskyi' gen. nov., isolated from a red alga.</title>
        <authorList>
            <person name="Nedashkovskaya O.I."/>
            <person name="Otstavnykh N.Y."/>
            <person name="Bystritskaya E.P."/>
            <person name="Balabanova L.A."/>
            <person name="Isaeva M.P."/>
        </authorList>
    </citation>
    <scope>NUCLEOTIDE SEQUENCE</scope>
    <source>
        <strain evidence="1">10Alg 79</strain>
    </source>
</reference>
<protein>
    <submittedName>
        <fullName evidence="1">DUF4202 domain-containing protein</fullName>
    </submittedName>
</protein>
<evidence type="ECO:0000313" key="1">
    <source>
        <dbReference type="EMBL" id="MDQ2095119.1"/>
    </source>
</evidence>
<dbReference type="Pfam" id="PF13875">
    <property type="entry name" value="DUF4202"/>
    <property type="match status" value="1"/>
</dbReference>
<gene>
    <name evidence="1" type="ORF">NOI20_13430</name>
</gene>
<accession>A0AAJ1X6E1</accession>
<dbReference type="InterPro" id="IPR025255">
    <property type="entry name" value="DUF4202"/>
</dbReference>
<reference evidence="1" key="1">
    <citation type="submission" date="2022-07" db="EMBL/GenBank/DDBJ databases">
        <authorList>
            <person name="Otstavnykh N."/>
            <person name="Isaeva M."/>
            <person name="Bystritskaya E."/>
        </authorList>
    </citation>
    <scope>NUCLEOTIDE SEQUENCE</scope>
    <source>
        <strain evidence="1">10Alg 79</strain>
    </source>
</reference>
<dbReference type="PANTHER" id="PTHR41729">
    <property type="entry name" value="GLUTAMYL-TRNA SYNTHETASE"/>
    <property type="match status" value="1"/>
</dbReference>
<name>A0AAJ1X6E1_9RHOB</name>
<dbReference type="Proteomes" id="UP001227162">
    <property type="component" value="Unassembled WGS sequence"/>
</dbReference>
<dbReference type="RefSeq" id="WP_317626721.1">
    <property type="nucleotide sequence ID" value="NZ_JANFFA010000003.1"/>
</dbReference>
<keyword evidence="2" id="KW-1185">Reference proteome</keyword>
<dbReference type="PANTHER" id="PTHR41729:SF1">
    <property type="entry name" value="GLUTAMYL-TRNA SYNTHETASE"/>
    <property type="match status" value="1"/>
</dbReference>
<proteinExistence type="predicted"/>
<evidence type="ECO:0000313" key="2">
    <source>
        <dbReference type="Proteomes" id="UP001227162"/>
    </source>
</evidence>
<organism evidence="1 2">
    <name type="scientific">Rhodalgimonas zhirmunskyi</name>
    <dbReference type="NCBI Taxonomy" id="2964767"/>
    <lineage>
        <taxon>Bacteria</taxon>
        <taxon>Pseudomonadati</taxon>
        <taxon>Pseudomonadota</taxon>
        <taxon>Alphaproteobacteria</taxon>
        <taxon>Rhodobacterales</taxon>
        <taxon>Roseobacteraceae</taxon>
        <taxon>Rhodalgimonas</taxon>
    </lineage>
</organism>
<comment type="caution">
    <text evidence="1">The sequence shown here is derived from an EMBL/GenBank/DDBJ whole genome shotgun (WGS) entry which is preliminary data.</text>
</comment>